<name>A0A6G7EFA8_9CAUL</name>
<evidence type="ECO:0000313" key="1">
    <source>
        <dbReference type="EMBL" id="QIH72012.1"/>
    </source>
</evidence>
<evidence type="ECO:0000313" key="4">
    <source>
        <dbReference type="Proteomes" id="UP000501325"/>
    </source>
</evidence>
<dbReference type="EMBL" id="UXHF01000060">
    <property type="protein sequence ID" value="VDC51204.1"/>
    <property type="molecule type" value="Genomic_DNA"/>
</dbReference>
<organism evidence="2 3">
    <name type="scientific">Brevundimonas mediterranea</name>
    <dbReference type="NCBI Taxonomy" id="74329"/>
    <lineage>
        <taxon>Bacteria</taxon>
        <taxon>Pseudomonadati</taxon>
        <taxon>Pseudomonadota</taxon>
        <taxon>Alphaproteobacteria</taxon>
        <taxon>Caulobacterales</taxon>
        <taxon>Caulobacteraceae</taxon>
        <taxon>Brevundimonas</taxon>
    </lineage>
</organism>
<dbReference type="KEGG" id="bmed:GYM46_02935"/>
<dbReference type="Gene3D" id="3.10.450.530">
    <property type="entry name" value="Ribonuclease toxin, BrnT, of type II toxin-antitoxin system"/>
    <property type="match status" value="1"/>
</dbReference>
<dbReference type="Proteomes" id="UP000501325">
    <property type="component" value="Chromosome"/>
</dbReference>
<keyword evidence="3" id="KW-1185">Reference proteome</keyword>
<dbReference type="InterPro" id="IPR007460">
    <property type="entry name" value="BrnT_toxin"/>
</dbReference>
<evidence type="ECO:0000313" key="2">
    <source>
        <dbReference type="EMBL" id="VDC51204.1"/>
    </source>
</evidence>
<dbReference type="AlphaFoldDB" id="A0A6G7EFA8"/>
<accession>A0A6G7EFA8</accession>
<gene>
    <name evidence="2" type="ORF">BREV_BREV_02555</name>
    <name evidence="1" type="ORF">GYM46_02935</name>
</gene>
<protein>
    <submittedName>
        <fullName evidence="1">BrnT family toxin</fullName>
    </submittedName>
</protein>
<sequence>MIVFDPAKDAVNIVKHGVSLLRADEIQMDEALIEVDDRFDYGEPRWIAYGELDGRLHVLAFTVRDARVRAISLRKANDRERRYVREQRGVGSGD</sequence>
<reference evidence="1 4" key="2">
    <citation type="submission" date="2020-01" db="EMBL/GenBank/DDBJ databases">
        <authorList>
            <person name="Wang S."/>
        </authorList>
    </citation>
    <scope>NUCLEOTIDE SEQUENCE [LARGE SCALE GENOMIC DNA]</scope>
    <source>
        <strain evidence="1 4">D151-2-6</strain>
    </source>
</reference>
<dbReference type="RefSeq" id="WP_008262224.1">
    <property type="nucleotide sequence ID" value="NZ_CP048751.1"/>
</dbReference>
<dbReference type="Proteomes" id="UP000289220">
    <property type="component" value="Unassembled WGS sequence"/>
</dbReference>
<dbReference type="InterPro" id="IPR038573">
    <property type="entry name" value="BrnT_sf"/>
</dbReference>
<proteinExistence type="predicted"/>
<evidence type="ECO:0000313" key="3">
    <source>
        <dbReference type="Proteomes" id="UP000289220"/>
    </source>
</evidence>
<dbReference type="EMBL" id="CP048751">
    <property type="protein sequence ID" value="QIH72012.1"/>
    <property type="molecule type" value="Genomic_DNA"/>
</dbReference>
<dbReference type="Pfam" id="PF04365">
    <property type="entry name" value="BrnT_toxin"/>
    <property type="match status" value="1"/>
</dbReference>
<reference evidence="2 3" key="1">
    <citation type="submission" date="2018-11" db="EMBL/GenBank/DDBJ databases">
        <authorList>
            <person name="Peiro R."/>
            <person name="Begona"/>
            <person name="Cbmso G."/>
            <person name="Lopez M."/>
            <person name="Gonzalez S."/>
            <person name="Sacristan E."/>
            <person name="Castillo E."/>
        </authorList>
    </citation>
    <scope>NUCLEOTIDE SEQUENCE [LARGE SCALE GENOMIC DNA]</scope>
    <source>
        <strain evidence="2">Brev_genome</strain>
    </source>
</reference>